<accession>A0A085YZL8</accession>
<protein>
    <submittedName>
        <fullName evidence="2">Uncharacterized protein</fullName>
    </submittedName>
</protein>
<name>A0A085YZL8_9FLAO</name>
<dbReference type="RefSeq" id="WP_034707608.1">
    <property type="nucleotide sequence ID" value="NZ_JPRO01000024.1"/>
</dbReference>
<reference evidence="2 3" key="1">
    <citation type="submission" date="2014-07" db="EMBL/GenBank/DDBJ databases">
        <title>Genome of Chryseobacterium luteum DSM 18605.</title>
        <authorList>
            <person name="Stropko S.J."/>
            <person name="Pipes S.E."/>
            <person name="Newman J.D."/>
        </authorList>
    </citation>
    <scope>NUCLEOTIDE SEQUENCE [LARGE SCALE GENOMIC DNA]</scope>
    <source>
        <strain evidence="2 3">DSM 18605</strain>
    </source>
</reference>
<dbReference type="AlphaFoldDB" id="A0A085YZL8"/>
<dbReference type="Gene3D" id="1.20.1480.40">
    <property type="entry name" value="Uncharacterised protein PF16133, DUF4844"/>
    <property type="match status" value="1"/>
</dbReference>
<keyword evidence="3" id="KW-1185">Reference proteome</keyword>
<evidence type="ECO:0000256" key="1">
    <source>
        <dbReference type="SAM" id="Coils"/>
    </source>
</evidence>
<feature type="coiled-coil region" evidence="1">
    <location>
        <begin position="6"/>
        <end position="40"/>
    </location>
</feature>
<keyword evidence="1" id="KW-0175">Coiled coil</keyword>
<dbReference type="InterPro" id="IPR038360">
    <property type="entry name" value="DUF4844_sf"/>
</dbReference>
<comment type="caution">
    <text evidence="2">The sequence shown here is derived from an EMBL/GenBank/DDBJ whole genome shotgun (WGS) entry which is preliminary data.</text>
</comment>
<dbReference type="EMBL" id="JPRO01000024">
    <property type="protein sequence ID" value="KFE97631.1"/>
    <property type="molecule type" value="Genomic_DNA"/>
</dbReference>
<gene>
    <name evidence="2" type="ORF">IX38_20410</name>
</gene>
<dbReference type="eggNOG" id="ENOG50345TW">
    <property type="taxonomic scope" value="Bacteria"/>
</dbReference>
<sequence>MKNQTEEIINLNRTKLNEDLKKLENEKTITQSESKQIHERLNSDLDYYLKHQDIDFAGLEKMFFETTKSFENIKVNQSIFLMIMSTYGNITSQIAMRQFPMKQEDYAIQTQLNNVMNNWFDNYQNDSEKIADLISQINKQKQTKIYSDISSSEYDDIISTVNSIKNDTAISDDELKKILTEGMLKYCNKSNESNLAILNIYGGIDRIKKLGIDKQLSDIYQKKCTKPKELSYSEIKQQVSSRFKMLLTEDMITQQNFENYTKTIIQDVEFCEKNTDKTQIKAQLLSSLKKLKKAELDTEDREAITDWYFILSQKSEVDIKSDLNKWLYDFDPN</sequence>
<evidence type="ECO:0000313" key="2">
    <source>
        <dbReference type="EMBL" id="KFE97631.1"/>
    </source>
</evidence>
<evidence type="ECO:0000313" key="3">
    <source>
        <dbReference type="Proteomes" id="UP000028703"/>
    </source>
</evidence>
<organism evidence="2 3">
    <name type="scientific">Chryseobacterium luteum</name>
    <dbReference type="NCBI Taxonomy" id="421531"/>
    <lineage>
        <taxon>Bacteria</taxon>
        <taxon>Pseudomonadati</taxon>
        <taxon>Bacteroidota</taxon>
        <taxon>Flavobacteriia</taxon>
        <taxon>Flavobacteriales</taxon>
        <taxon>Weeksellaceae</taxon>
        <taxon>Chryseobacterium group</taxon>
        <taxon>Chryseobacterium</taxon>
    </lineage>
</organism>
<proteinExistence type="predicted"/>
<dbReference type="OrthoDB" id="893129at2"/>
<dbReference type="Proteomes" id="UP000028703">
    <property type="component" value="Unassembled WGS sequence"/>
</dbReference>